<protein>
    <submittedName>
        <fullName evidence="2">Uncharacterized protein</fullName>
    </submittedName>
</protein>
<gene>
    <name evidence="2" type="ORF">F2P81_006760</name>
</gene>
<feature type="region of interest" description="Disordered" evidence="1">
    <location>
        <begin position="1"/>
        <end position="75"/>
    </location>
</feature>
<sequence>MEFRRLQQVMPWKKKSNREAFSLREPPGAFKQLRRSHVNRFPPENRYGLRPQQGTEERSSSHMQKTPEAATHSDN</sequence>
<evidence type="ECO:0000313" key="2">
    <source>
        <dbReference type="EMBL" id="KAF0040862.1"/>
    </source>
</evidence>
<organism evidence="2 3">
    <name type="scientific">Scophthalmus maximus</name>
    <name type="common">Turbot</name>
    <name type="synonym">Psetta maxima</name>
    <dbReference type="NCBI Taxonomy" id="52904"/>
    <lineage>
        <taxon>Eukaryota</taxon>
        <taxon>Metazoa</taxon>
        <taxon>Chordata</taxon>
        <taxon>Craniata</taxon>
        <taxon>Vertebrata</taxon>
        <taxon>Euteleostomi</taxon>
        <taxon>Actinopterygii</taxon>
        <taxon>Neopterygii</taxon>
        <taxon>Teleostei</taxon>
        <taxon>Neoteleostei</taxon>
        <taxon>Acanthomorphata</taxon>
        <taxon>Carangaria</taxon>
        <taxon>Pleuronectiformes</taxon>
        <taxon>Pleuronectoidei</taxon>
        <taxon>Scophthalmidae</taxon>
        <taxon>Scophthalmus</taxon>
    </lineage>
</organism>
<evidence type="ECO:0000313" key="3">
    <source>
        <dbReference type="Proteomes" id="UP000438429"/>
    </source>
</evidence>
<proteinExistence type="predicted"/>
<dbReference type="Proteomes" id="UP000438429">
    <property type="component" value="Unassembled WGS sequence"/>
</dbReference>
<reference evidence="2 3" key="1">
    <citation type="submission" date="2019-06" db="EMBL/GenBank/DDBJ databases">
        <title>Draft genomes of female and male turbot (Scophthalmus maximus).</title>
        <authorList>
            <person name="Xu H."/>
            <person name="Xu X.-W."/>
            <person name="Shao C."/>
            <person name="Chen S."/>
        </authorList>
    </citation>
    <scope>NUCLEOTIDE SEQUENCE [LARGE SCALE GENOMIC DNA]</scope>
    <source>
        <strain evidence="2">Ysfricsl-2016a</strain>
        <tissue evidence="2">Blood</tissue>
    </source>
</reference>
<comment type="caution">
    <text evidence="2">The sequence shown here is derived from an EMBL/GenBank/DDBJ whole genome shotgun (WGS) entry which is preliminary data.</text>
</comment>
<dbReference type="AlphaFoldDB" id="A0A6A4TFA0"/>
<accession>A0A6A4TFA0</accession>
<evidence type="ECO:0000256" key="1">
    <source>
        <dbReference type="SAM" id="MobiDB-lite"/>
    </source>
</evidence>
<dbReference type="EMBL" id="VEVO01000006">
    <property type="protein sequence ID" value="KAF0040862.1"/>
    <property type="molecule type" value="Genomic_DNA"/>
</dbReference>
<name>A0A6A4TFA0_SCOMX</name>